<organism evidence="1 2">
    <name type="scientific">Mucor lusitanicus CBS 277.49</name>
    <dbReference type="NCBI Taxonomy" id="747725"/>
    <lineage>
        <taxon>Eukaryota</taxon>
        <taxon>Fungi</taxon>
        <taxon>Fungi incertae sedis</taxon>
        <taxon>Mucoromycota</taxon>
        <taxon>Mucoromycotina</taxon>
        <taxon>Mucoromycetes</taxon>
        <taxon>Mucorales</taxon>
        <taxon>Mucorineae</taxon>
        <taxon>Mucoraceae</taxon>
        <taxon>Mucor</taxon>
    </lineage>
</organism>
<protein>
    <submittedName>
        <fullName evidence="1">Uncharacterized protein</fullName>
    </submittedName>
</protein>
<evidence type="ECO:0000313" key="1">
    <source>
        <dbReference type="EMBL" id="OAD07068.1"/>
    </source>
</evidence>
<dbReference type="EMBL" id="AMYB01000002">
    <property type="protein sequence ID" value="OAD07068.1"/>
    <property type="molecule type" value="Genomic_DNA"/>
</dbReference>
<dbReference type="OrthoDB" id="10323096at2759"/>
<comment type="caution">
    <text evidence="1">The sequence shown here is derived from an EMBL/GenBank/DDBJ whole genome shotgun (WGS) entry which is preliminary data.</text>
</comment>
<sequence length="321" mass="37489">MLQGRIVIQSNTQAVQLHRHLSRDINLARSIRYLSFDRPTPENQLVSDDPFVQLIKLAFTPNTMVLCGRVSNHEFYRQLVAIAKSFLNQFDRLTYLPASEFTGEYLEALYTFKRSIRVLNLYLPSITRPVFTLPQFDKVTALFIRADLVANTLFLDRGILDKCLHLVELTLEIFYVGDTAAQSARLPYRLPPADSEDYLKHTVTSLKKLRIVHHCSADMLSYLMRKYPKIESIYVDVVLFREYVPRLLPVYVSDESHTFLFNRSFLQYLHQVPLFEYKFNLHHTGFSREEILRLLKTDQNTVAVKPPYSNVLMHVKVEKKI</sequence>
<keyword evidence="2" id="KW-1185">Reference proteome</keyword>
<accession>A0A168P2I3</accession>
<name>A0A168P2I3_MUCCL</name>
<dbReference type="AlphaFoldDB" id="A0A168P2I3"/>
<dbReference type="VEuPathDB" id="FungiDB:MUCCIDRAFT_77925"/>
<reference evidence="1 2" key="1">
    <citation type="submission" date="2015-06" db="EMBL/GenBank/DDBJ databases">
        <title>Expansion of signal transduction pathways in fungi by whole-genome duplication.</title>
        <authorList>
            <consortium name="DOE Joint Genome Institute"/>
            <person name="Corrochano L.M."/>
            <person name="Kuo A."/>
            <person name="Marcet-Houben M."/>
            <person name="Polaino S."/>
            <person name="Salamov A."/>
            <person name="Villalobos J.M."/>
            <person name="Alvarez M.I."/>
            <person name="Avalos J."/>
            <person name="Benito E.P."/>
            <person name="Benoit I."/>
            <person name="Burger G."/>
            <person name="Camino L.P."/>
            <person name="Canovas D."/>
            <person name="Cerda-Olmedo E."/>
            <person name="Cheng J.-F."/>
            <person name="Dominguez A."/>
            <person name="Elias M."/>
            <person name="Eslava A.P."/>
            <person name="Glaser F."/>
            <person name="Grimwood J."/>
            <person name="Gutierrez G."/>
            <person name="Heitman J."/>
            <person name="Henrissat B."/>
            <person name="Iturriaga E.A."/>
            <person name="Lang B.F."/>
            <person name="Lavin J.L."/>
            <person name="Lee S."/>
            <person name="Li W."/>
            <person name="Lindquist E."/>
            <person name="Lopez-Garcia S."/>
            <person name="Luque E.M."/>
            <person name="Marcos A.T."/>
            <person name="Martin J."/>
            <person name="Mccluskey K."/>
            <person name="Medina H.R."/>
            <person name="Miralles-Duran A."/>
            <person name="Miyazaki A."/>
            <person name="Munoz-Torres E."/>
            <person name="Oguiza J.A."/>
            <person name="Ohm R."/>
            <person name="Olmedo M."/>
            <person name="Orejas M."/>
            <person name="Ortiz-Castellanos L."/>
            <person name="Pisabarro A.G."/>
            <person name="Rodriguez-Romero J."/>
            <person name="Ruiz-Herrera J."/>
            <person name="Ruiz-Vazquez R."/>
            <person name="Sanz C."/>
            <person name="Schackwitz W."/>
            <person name="Schmutz J."/>
            <person name="Shahriari M."/>
            <person name="Shelest E."/>
            <person name="Silva-Franco F."/>
            <person name="Soanes D."/>
            <person name="Syed K."/>
            <person name="Tagua V.G."/>
            <person name="Talbot N.J."/>
            <person name="Thon M."/>
            <person name="De Vries R.P."/>
            <person name="Wiebenga A."/>
            <person name="Yadav J.S."/>
            <person name="Braun E.L."/>
            <person name="Baker S."/>
            <person name="Garre V."/>
            <person name="Horwitz B."/>
            <person name="Torres-Martinez S."/>
            <person name="Idnurm A."/>
            <person name="Herrera-Estrella A."/>
            <person name="Gabaldon T."/>
            <person name="Grigoriev I.V."/>
        </authorList>
    </citation>
    <scope>NUCLEOTIDE SEQUENCE [LARGE SCALE GENOMIC DNA]</scope>
    <source>
        <strain evidence="1 2">CBS 277.49</strain>
    </source>
</reference>
<evidence type="ECO:0000313" key="2">
    <source>
        <dbReference type="Proteomes" id="UP000077051"/>
    </source>
</evidence>
<proteinExistence type="predicted"/>
<gene>
    <name evidence="1" type="ORF">MUCCIDRAFT_77925</name>
</gene>
<dbReference type="Proteomes" id="UP000077051">
    <property type="component" value="Unassembled WGS sequence"/>
</dbReference>